<evidence type="ECO:0000313" key="2">
    <source>
        <dbReference type="Proteomes" id="UP000028582"/>
    </source>
</evidence>
<sequence>MLNRLSSPQRPHNMSSQFGRYSGPICRIFMWMRAARVVG</sequence>
<evidence type="ECO:0000313" key="1">
    <source>
        <dbReference type="EMBL" id="ETO86016.1"/>
    </source>
</evidence>
<organism evidence="1 2">
    <name type="scientific">Phytophthora nicotianae P1976</name>
    <dbReference type="NCBI Taxonomy" id="1317066"/>
    <lineage>
        <taxon>Eukaryota</taxon>
        <taxon>Sar</taxon>
        <taxon>Stramenopiles</taxon>
        <taxon>Oomycota</taxon>
        <taxon>Peronosporomycetes</taxon>
        <taxon>Peronosporales</taxon>
        <taxon>Peronosporaceae</taxon>
        <taxon>Phytophthora</taxon>
    </lineage>
</organism>
<dbReference type="AlphaFoldDB" id="A0A081B4F5"/>
<gene>
    <name evidence="1" type="ORF">F444_00408</name>
</gene>
<name>A0A081B4F5_PHYNI</name>
<protein>
    <submittedName>
        <fullName evidence="1">Uncharacterized protein</fullName>
    </submittedName>
</protein>
<accession>A0A081B4F5</accession>
<proteinExistence type="predicted"/>
<reference evidence="1 2" key="1">
    <citation type="submission" date="2013-11" db="EMBL/GenBank/DDBJ databases">
        <title>The Genome Sequence of Phytophthora parasitica P1976.</title>
        <authorList>
            <consortium name="The Broad Institute Genomics Platform"/>
            <person name="Russ C."/>
            <person name="Tyler B."/>
            <person name="Panabieres F."/>
            <person name="Shan W."/>
            <person name="Tripathy S."/>
            <person name="Grunwald N."/>
            <person name="Machado M."/>
            <person name="Johnson C.S."/>
            <person name="Walker B."/>
            <person name="Young S."/>
            <person name="Zeng Q."/>
            <person name="Gargeya S."/>
            <person name="Fitzgerald M."/>
            <person name="Haas B."/>
            <person name="Abouelleil A."/>
            <person name="Allen A.W."/>
            <person name="Alvarado L."/>
            <person name="Arachchi H.M."/>
            <person name="Berlin A.M."/>
            <person name="Chapman S.B."/>
            <person name="Gainer-Dewar J."/>
            <person name="Goldberg J."/>
            <person name="Griggs A."/>
            <person name="Gujja S."/>
            <person name="Hansen M."/>
            <person name="Howarth C."/>
            <person name="Imamovic A."/>
            <person name="Ireland A."/>
            <person name="Larimer J."/>
            <person name="McCowan C."/>
            <person name="Murphy C."/>
            <person name="Pearson M."/>
            <person name="Poon T.W."/>
            <person name="Priest M."/>
            <person name="Roberts A."/>
            <person name="Saif S."/>
            <person name="Shea T."/>
            <person name="Sisk P."/>
            <person name="Sykes S."/>
            <person name="Wortman J."/>
            <person name="Nusbaum C."/>
            <person name="Birren B."/>
        </authorList>
    </citation>
    <scope>NUCLEOTIDE SEQUENCE [LARGE SCALE GENOMIC DNA]</scope>
    <source>
        <strain evidence="1 2">P1976</strain>
    </source>
</reference>
<dbReference type="Proteomes" id="UP000028582">
    <property type="component" value="Unassembled WGS sequence"/>
</dbReference>
<comment type="caution">
    <text evidence="1">The sequence shown here is derived from an EMBL/GenBank/DDBJ whole genome shotgun (WGS) entry which is preliminary data.</text>
</comment>
<dbReference type="EMBL" id="ANJA01000097">
    <property type="protein sequence ID" value="ETO86016.1"/>
    <property type="molecule type" value="Genomic_DNA"/>
</dbReference>